<feature type="region of interest" description="Disordered" evidence="1">
    <location>
        <begin position="1"/>
        <end position="31"/>
    </location>
</feature>
<gene>
    <name evidence="2" type="ORF">ATANTOWER_023487</name>
</gene>
<organism evidence="2 3">
    <name type="scientific">Ataeniobius toweri</name>
    <dbReference type="NCBI Taxonomy" id="208326"/>
    <lineage>
        <taxon>Eukaryota</taxon>
        <taxon>Metazoa</taxon>
        <taxon>Chordata</taxon>
        <taxon>Craniata</taxon>
        <taxon>Vertebrata</taxon>
        <taxon>Euteleostomi</taxon>
        <taxon>Actinopterygii</taxon>
        <taxon>Neopterygii</taxon>
        <taxon>Teleostei</taxon>
        <taxon>Neoteleostei</taxon>
        <taxon>Acanthomorphata</taxon>
        <taxon>Ovalentaria</taxon>
        <taxon>Atherinomorphae</taxon>
        <taxon>Cyprinodontiformes</taxon>
        <taxon>Goodeidae</taxon>
        <taxon>Ataeniobius</taxon>
    </lineage>
</organism>
<accession>A0ABU7AJ04</accession>
<sequence>IRVLLSPRETEGCRCSRSRSGERKPPPTEAVSRSKTILFCKTTARRAVTCVDSPVRAFVVALTKSPSR</sequence>
<name>A0ABU7AJ04_9TELE</name>
<comment type="caution">
    <text evidence="2">The sequence shown here is derived from an EMBL/GenBank/DDBJ whole genome shotgun (WGS) entry which is preliminary data.</text>
</comment>
<reference evidence="2 3" key="1">
    <citation type="submission" date="2021-07" db="EMBL/GenBank/DDBJ databases">
        <authorList>
            <person name="Palmer J.M."/>
        </authorList>
    </citation>
    <scope>NUCLEOTIDE SEQUENCE [LARGE SCALE GENOMIC DNA]</scope>
    <source>
        <strain evidence="2 3">AT_MEX2019</strain>
        <tissue evidence="2">Muscle</tissue>
    </source>
</reference>
<dbReference type="EMBL" id="JAHUTI010015059">
    <property type="protein sequence ID" value="MED6237360.1"/>
    <property type="molecule type" value="Genomic_DNA"/>
</dbReference>
<evidence type="ECO:0000256" key="1">
    <source>
        <dbReference type="SAM" id="MobiDB-lite"/>
    </source>
</evidence>
<keyword evidence="3" id="KW-1185">Reference proteome</keyword>
<feature type="non-terminal residue" evidence="2">
    <location>
        <position position="1"/>
    </location>
</feature>
<evidence type="ECO:0000313" key="3">
    <source>
        <dbReference type="Proteomes" id="UP001345963"/>
    </source>
</evidence>
<proteinExistence type="predicted"/>
<evidence type="ECO:0000313" key="2">
    <source>
        <dbReference type="EMBL" id="MED6237360.1"/>
    </source>
</evidence>
<feature type="compositionally biased region" description="Basic and acidic residues" evidence="1">
    <location>
        <begin position="8"/>
        <end position="26"/>
    </location>
</feature>
<protein>
    <submittedName>
        <fullName evidence="2">Uncharacterized protein</fullName>
    </submittedName>
</protein>
<dbReference type="Proteomes" id="UP001345963">
    <property type="component" value="Unassembled WGS sequence"/>
</dbReference>